<dbReference type="PANTHER" id="PTHR12197:SF282">
    <property type="entry name" value="SET DOMAIN-CONTAINING PROTEIN"/>
    <property type="match status" value="1"/>
</dbReference>
<evidence type="ECO:0000313" key="5">
    <source>
        <dbReference type="EMBL" id="ORZ14080.1"/>
    </source>
</evidence>
<keyword evidence="1" id="KW-0479">Metal-binding</keyword>
<protein>
    <recommendedName>
        <fullName evidence="4">SET domain-containing protein</fullName>
    </recommendedName>
</protein>
<proteinExistence type="predicted"/>
<dbReference type="PROSITE" id="PS01360">
    <property type="entry name" value="ZF_MYND_1"/>
    <property type="match status" value="1"/>
</dbReference>
<dbReference type="EMBL" id="MCGE01000015">
    <property type="protein sequence ID" value="ORZ14080.1"/>
    <property type="molecule type" value="Genomic_DNA"/>
</dbReference>
<keyword evidence="3" id="KW-0862">Zinc</keyword>
<reference evidence="5 6" key="1">
    <citation type="submission" date="2016-07" db="EMBL/GenBank/DDBJ databases">
        <title>Pervasive Adenine N6-methylation of Active Genes in Fungi.</title>
        <authorList>
            <consortium name="DOE Joint Genome Institute"/>
            <person name="Mondo S.J."/>
            <person name="Dannebaum R.O."/>
            <person name="Kuo R.C."/>
            <person name="Labutti K."/>
            <person name="Haridas S."/>
            <person name="Kuo A."/>
            <person name="Salamov A."/>
            <person name="Ahrendt S.R."/>
            <person name="Lipzen A."/>
            <person name="Sullivan W."/>
            <person name="Andreopoulos W.B."/>
            <person name="Clum A."/>
            <person name="Lindquist E."/>
            <person name="Daum C."/>
            <person name="Ramamoorthy G.K."/>
            <person name="Gryganskyi A."/>
            <person name="Culley D."/>
            <person name="Magnuson J.K."/>
            <person name="James T.Y."/>
            <person name="O'Malley M.A."/>
            <person name="Stajich J.E."/>
            <person name="Spatafora J.W."/>
            <person name="Visel A."/>
            <person name="Grigoriev I.V."/>
        </authorList>
    </citation>
    <scope>NUCLEOTIDE SEQUENCE [LARGE SCALE GENOMIC DNA]</scope>
    <source>
        <strain evidence="5 6">NRRL 1336</strain>
    </source>
</reference>
<dbReference type="Gene3D" id="2.170.270.10">
    <property type="entry name" value="SET domain"/>
    <property type="match status" value="1"/>
</dbReference>
<dbReference type="CDD" id="cd20071">
    <property type="entry name" value="SET_SMYD"/>
    <property type="match status" value="1"/>
</dbReference>
<feature type="domain" description="SET" evidence="4">
    <location>
        <begin position="33"/>
        <end position="285"/>
    </location>
</feature>
<accession>A0A1X2ICQ2</accession>
<name>A0A1X2ICQ2_9FUNG</name>
<dbReference type="SUPFAM" id="SSF82199">
    <property type="entry name" value="SET domain"/>
    <property type="match status" value="1"/>
</dbReference>
<dbReference type="InterPro" id="IPR046341">
    <property type="entry name" value="SET_dom_sf"/>
</dbReference>
<dbReference type="OrthoDB" id="265717at2759"/>
<evidence type="ECO:0000256" key="3">
    <source>
        <dbReference type="ARBA" id="ARBA00022833"/>
    </source>
</evidence>
<gene>
    <name evidence="5" type="ORF">BCR42DRAFT_461483</name>
</gene>
<dbReference type="Proteomes" id="UP000193560">
    <property type="component" value="Unassembled WGS sequence"/>
</dbReference>
<evidence type="ECO:0000256" key="2">
    <source>
        <dbReference type="ARBA" id="ARBA00022771"/>
    </source>
</evidence>
<dbReference type="Pfam" id="PF00856">
    <property type="entry name" value="SET"/>
    <property type="match status" value="1"/>
</dbReference>
<comment type="caution">
    <text evidence="5">The sequence shown here is derived from an EMBL/GenBank/DDBJ whole genome shotgun (WGS) entry which is preliminary data.</text>
</comment>
<dbReference type="Gene3D" id="1.10.220.160">
    <property type="match status" value="1"/>
</dbReference>
<keyword evidence="6" id="KW-1185">Reference proteome</keyword>
<dbReference type="InterPro" id="IPR050869">
    <property type="entry name" value="H3K4_H4K5_MeTrfase"/>
</dbReference>
<evidence type="ECO:0000313" key="6">
    <source>
        <dbReference type="Proteomes" id="UP000193560"/>
    </source>
</evidence>
<dbReference type="InterPro" id="IPR002893">
    <property type="entry name" value="Znf_MYND"/>
</dbReference>
<dbReference type="Gene3D" id="6.10.140.2220">
    <property type="match status" value="1"/>
</dbReference>
<evidence type="ECO:0000256" key="1">
    <source>
        <dbReference type="ARBA" id="ARBA00022723"/>
    </source>
</evidence>
<dbReference type="InterPro" id="IPR001214">
    <property type="entry name" value="SET_dom"/>
</dbReference>
<organism evidence="5 6">
    <name type="scientific">Absidia repens</name>
    <dbReference type="NCBI Taxonomy" id="90262"/>
    <lineage>
        <taxon>Eukaryota</taxon>
        <taxon>Fungi</taxon>
        <taxon>Fungi incertae sedis</taxon>
        <taxon>Mucoromycota</taxon>
        <taxon>Mucoromycotina</taxon>
        <taxon>Mucoromycetes</taxon>
        <taxon>Mucorales</taxon>
        <taxon>Cunninghamellaceae</taxon>
        <taxon>Absidia</taxon>
    </lineage>
</organism>
<dbReference type="AlphaFoldDB" id="A0A1X2ICQ2"/>
<dbReference type="PROSITE" id="PS50280">
    <property type="entry name" value="SET"/>
    <property type="match status" value="1"/>
</dbReference>
<dbReference type="STRING" id="90262.A0A1X2ICQ2"/>
<dbReference type="Pfam" id="PF01753">
    <property type="entry name" value="zf-MYND"/>
    <property type="match status" value="1"/>
</dbReference>
<sequence length="559" mass="63205">MATTPSKKKKKNKKKTSTVQELHEHYINTMSRYPVSLKITKAKGRHATASKALDEGTTVCLEKATGFVVRSDYMDQQCHICLDDLTTKMACSDCKMVYYCSQGCVEKDTLHHRVCDILCQVPTIGRSTDVDPDLLRLMVYLLAKRQEEQETDEKEEDGNGDDIQSTPYWCVDDLLSHKENASQAFIKVVSDAAQRLILEDPDLFKSLSVDNLVTLACKINSNAHGLGDNHARNTDVALGLFPVGALFFNHSCNPNAAFVGLNKGQLVFRTIRPVQQDEEIAVSYIDLYASRDERRQNLLETKHFWCKCKRCASPMDVSVDRFLHGVVCTSCAQDVYVIPPASIEDISRGQTKLYSTKDDDVWPCAKCGHVATVKTVRDTIEQAQTKYRTGMTCIRKEKNYRRARKELEPLVYVGQKKAKLTTTDTSSLPSPPLQPGELHPQDSIRFNASIPLMNCLRYENDLKCAADVNRMILEFMEQQAKLHLPENTSEVSDFWQNLGELCDSVAKDYRSSNRIPLEKKWNKDARNAFDHAAKVRSIVFGPNHPKTLLVKKYITHPSK</sequence>
<evidence type="ECO:0000259" key="4">
    <source>
        <dbReference type="PROSITE" id="PS50280"/>
    </source>
</evidence>
<dbReference type="GO" id="GO:0008270">
    <property type="term" value="F:zinc ion binding"/>
    <property type="evidence" value="ECO:0007669"/>
    <property type="project" value="UniProtKB-KW"/>
</dbReference>
<keyword evidence="2" id="KW-0863">Zinc-finger</keyword>
<dbReference type="PANTHER" id="PTHR12197">
    <property type="entry name" value="HISTONE-LYSINE N-METHYLTRANSFERASE SMYD"/>
    <property type="match status" value="1"/>
</dbReference>